<organism evidence="1 2">
    <name type="scientific">Autumnicola patrickiae</name>
    <dbReference type="NCBI Taxonomy" id="3075591"/>
    <lineage>
        <taxon>Bacteria</taxon>
        <taxon>Pseudomonadati</taxon>
        <taxon>Bacteroidota</taxon>
        <taxon>Flavobacteriia</taxon>
        <taxon>Flavobacteriales</taxon>
        <taxon>Flavobacteriaceae</taxon>
        <taxon>Autumnicola</taxon>
    </lineage>
</organism>
<dbReference type="EMBL" id="JAVRHM010000002">
    <property type="protein sequence ID" value="MDT0688736.1"/>
    <property type="molecule type" value="Genomic_DNA"/>
</dbReference>
<protein>
    <submittedName>
        <fullName evidence="1">Uncharacterized protein</fullName>
    </submittedName>
</protein>
<keyword evidence="2" id="KW-1185">Reference proteome</keyword>
<evidence type="ECO:0000313" key="2">
    <source>
        <dbReference type="Proteomes" id="UP001261624"/>
    </source>
</evidence>
<dbReference type="RefSeq" id="WP_311680866.1">
    <property type="nucleotide sequence ID" value="NZ_JAVRHM010000002.1"/>
</dbReference>
<proteinExistence type="predicted"/>
<name>A0ABU3DYC4_9FLAO</name>
<reference evidence="1 2" key="1">
    <citation type="submission" date="2023-09" db="EMBL/GenBank/DDBJ databases">
        <authorList>
            <person name="Rey-Velasco X."/>
        </authorList>
    </citation>
    <scope>NUCLEOTIDE SEQUENCE [LARGE SCALE GENOMIC DNA]</scope>
    <source>
        <strain evidence="1 2">F188</strain>
    </source>
</reference>
<sequence length="206" mass="23878">MEEKSFLKKASIDIEDYGTSVDNPVLVNSIAAGRSFCTRLAQLDEDMEYERRGSTSTELLPKPVDIYDFNFFGRHFCTIYVYAYHSTNIEEVPLTFHDLERMEELAMDAIFNGYEEEAIGLADVFHTLVASYLLKNGIDQYGCKITNEKEWAVEDQELIDLALLDLGKTENIEKEIMREWNAYAEKSLKPHCRFFINEFIKSYSET</sequence>
<dbReference type="Proteomes" id="UP001261624">
    <property type="component" value="Unassembled WGS sequence"/>
</dbReference>
<evidence type="ECO:0000313" key="1">
    <source>
        <dbReference type="EMBL" id="MDT0688736.1"/>
    </source>
</evidence>
<comment type="caution">
    <text evidence="1">The sequence shown here is derived from an EMBL/GenBank/DDBJ whole genome shotgun (WGS) entry which is preliminary data.</text>
</comment>
<accession>A0ABU3DYC4</accession>
<gene>
    <name evidence="1" type="ORF">RM549_03015</name>
</gene>